<name>A0AA46HAL1_9XANT</name>
<dbReference type="RefSeq" id="WP_115676971.1">
    <property type="nucleotide sequence ID" value="NZ_LR994544.1"/>
</dbReference>
<comment type="caution">
    <text evidence="1">The sequence shown here is derived from an EMBL/GenBank/DDBJ whole genome shotgun (WGS) entry which is preliminary data.</text>
</comment>
<sequence length="192" mass="20955">MAQYILRGIAVEEHNASAPPSTAVRLILVPAAYWSFKKDFERVHAKLKSSMGVKYAKLCAITESSCRTELDFGIKPQDGNKARGLVHQASLLLRQEALGASVTSGTVTGSFNSQQHWLSFLVRPLLYASRNNAAHGNAASRLNSLSASGDSVTAASWTFLFCYLYFALILLCQAKITLADLEPLYENADLIN</sequence>
<evidence type="ECO:0000313" key="2">
    <source>
        <dbReference type="Proteomes" id="UP000254168"/>
    </source>
</evidence>
<dbReference type="AlphaFoldDB" id="A0AA46HAL1"/>
<keyword evidence="2" id="KW-1185">Reference proteome</keyword>
<reference evidence="1 2" key="1">
    <citation type="submission" date="2018-06" db="EMBL/GenBank/DDBJ databases">
        <authorList>
            <person name="Pothier F. J."/>
        </authorList>
    </citation>
    <scope>NUCLEOTIDE SEQUENCE [LARGE SCALE GENOMIC DNA]</scope>
    <source>
        <strain evidence="1 2">CPBF 424</strain>
    </source>
</reference>
<protein>
    <submittedName>
        <fullName evidence="1">Uncharacterized protein</fullName>
    </submittedName>
</protein>
<organism evidence="1 2">
    <name type="scientific">Xanthomonas euroxanthea</name>
    <dbReference type="NCBI Taxonomy" id="2259622"/>
    <lineage>
        <taxon>Bacteria</taxon>
        <taxon>Pseudomonadati</taxon>
        <taxon>Pseudomonadota</taxon>
        <taxon>Gammaproteobacteria</taxon>
        <taxon>Lysobacterales</taxon>
        <taxon>Lysobacteraceae</taxon>
        <taxon>Xanthomonas</taxon>
    </lineage>
</organism>
<dbReference type="EMBL" id="UIHB01000002">
    <property type="protein sequence ID" value="SUZ28345.1"/>
    <property type="molecule type" value="Genomic_DNA"/>
</dbReference>
<evidence type="ECO:0000313" key="1">
    <source>
        <dbReference type="EMBL" id="SUZ28345.1"/>
    </source>
</evidence>
<dbReference type="Proteomes" id="UP000254168">
    <property type="component" value="Unassembled WGS sequence"/>
</dbReference>
<accession>A0AA46HAL1</accession>
<gene>
    <name evidence="1" type="ORF">CPBF424_21610</name>
</gene>
<proteinExistence type="predicted"/>